<dbReference type="GO" id="GO:0016614">
    <property type="term" value="F:oxidoreductase activity, acting on CH-OH group of donors"/>
    <property type="evidence" value="ECO:0007669"/>
    <property type="project" value="InterPro"/>
</dbReference>
<dbReference type="AlphaFoldDB" id="A0A175R4T7"/>
<evidence type="ECO:0000259" key="8">
    <source>
        <dbReference type="PROSITE" id="PS00624"/>
    </source>
</evidence>
<evidence type="ECO:0000256" key="5">
    <source>
        <dbReference type="PIRSR" id="PIRSR000137-2"/>
    </source>
</evidence>
<dbReference type="Pfam" id="PF00732">
    <property type="entry name" value="GMC_oxred_N"/>
    <property type="match status" value="1"/>
</dbReference>
<evidence type="ECO:0000313" key="10">
    <source>
        <dbReference type="Proteomes" id="UP000078272"/>
    </source>
</evidence>
<feature type="binding site" evidence="5">
    <location>
        <position position="84"/>
    </location>
    <ligand>
        <name>FAD</name>
        <dbReference type="ChEBI" id="CHEBI:57692"/>
    </ligand>
</feature>
<keyword evidence="4 5" id="KW-0274">FAD</keyword>
<dbReference type="PROSITE" id="PS00624">
    <property type="entry name" value="GMC_OXRED_2"/>
    <property type="match status" value="1"/>
</dbReference>
<comment type="cofactor">
    <cofactor evidence="1 5">
        <name>FAD</name>
        <dbReference type="ChEBI" id="CHEBI:57692"/>
    </cofactor>
</comment>
<dbReference type="PROSITE" id="PS00623">
    <property type="entry name" value="GMC_OXRED_1"/>
    <property type="match status" value="1"/>
</dbReference>
<feature type="domain" description="Glucose-methanol-choline oxidoreductase N-terminal" evidence="8">
    <location>
        <begin position="255"/>
        <end position="269"/>
    </location>
</feature>
<reference evidence="9 10" key="1">
    <citation type="journal article" date="2016" name="Front. Microbiol.">
        <title>Genomic Resource of Rice Seed Associated Bacteria.</title>
        <authorList>
            <person name="Midha S."/>
            <person name="Bansal K."/>
            <person name="Sharma S."/>
            <person name="Kumar N."/>
            <person name="Patil P.P."/>
            <person name="Chaudhry V."/>
            <person name="Patil P.B."/>
        </authorList>
    </citation>
    <scope>NUCLEOTIDE SEQUENCE [LARGE SCALE GENOMIC DNA]</scope>
    <source>
        <strain evidence="9 10">NS226</strain>
    </source>
</reference>
<name>A0A175R4T7_9HYPH</name>
<dbReference type="SUPFAM" id="SSF51905">
    <property type="entry name" value="FAD/NAD(P)-binding domain"/>
    <property type="match status" value="1"/>
</dbReference>
<keyword evidence="3 6" id="KW-0285">Flavoprotein</keyword>
<organism evidence="9 10">
    <name type="scientific">Aureimonas ureilytica</name>
    <dbReference type="NCBI Taxonomy" id="401562"/>
    <lineage>
        <taxon>Bacteria</taxon>
        <taxon>Pseudomonadati</taxon>
        <taxon>Pseudomonadota</taxon>
        <taxon>Alphaproteobacteria</taxon>
        <taxon>Hyphomicrobiales</taxon>
        <taxon>Aurantimonadaceae</taxon>
        <taxon>Aureimonas</taxon>
    </lineage>
</organism>
<comment type="similarity">
    <text evidence="2 6">Belongs to the GMC oxidoreductase family.</text>
</comment>
<dbReference type="Proteomes" id="UP000078272">
    <property type="component" value="Unassembled WGS sequence"/>
</dbReference>
<dbReference type="Gene3D" id="3.50.50.60">
    <property type="entry name" value="FAD/NAD(P)-binding domain"/>
    <property type="match status" value="1"/>
</dbReference>
<evidence type="ECO:0000259" key="7">
    <source>
        <dbReference type="PROSITE" id="PS00623"/>
    </source>
</evidence>
<comment type="caution">
    <text evidence="9">The sequence shown here is derived from an EMBL/GenBank/DDBJ whole genome shotgun (WGS) entry which is preliminary data.</text>
</comment>
<evidence type="ECO:0000256" key="3">
    <source>
        <dbReference type="ARBA" id="ARBA00022630"/>
    </source>
</evidence>
<protein>
    <submittedName>
        <fullName evidence="9">Choline dehydrogenase</fullName>
    </submittedName>
</protein>
<evidence type="ECO:0000256" key="6">
    <source>
        <dbReference type="RuleBase" id="RU003968"/>
    </source>
</evidence>
<dbReference type="PIRSF" id="PIRSF000137">
    <property type="entry name" value="Alcohol_oxidase"/>
    <property type="match status" value="1"/>
</dbReference>
<accession>A0A175R4T7</accession>
<dbReference type="PANTHER" id="PTHR11552">
    <property type="entry name" value="GLUCOSE-METHANOL-CHOLINE GMC OXIDOREDUCTASE"/>
    <property type="match status" value="1"/>
</dbReference>
<dbReference type="InterPro" id="IPR007867">
    <property type="entry name" value="GMC_OxRtase_C"/>
</dbReference>
<dbReference type="InterPro" id="IPR000172">
    <property type="entry name" value="GMC_OxRdtase_N"/>
</dbReference>
<evidence type="ECO:0000256" key="1">
    <source>
        <dbReference type="ARBA" id="ARBA00001974"/>
    </source>
</evidence>
<evidence type="ECO:0000256" key="2">
    <source>
        <dbReference type="ARBA" id="ARBA00010790"/>
    </source>
</evidence>
<feature type="domain" description="Glucose-methanol-choline oxidoreductase N-terminal" evidence="7">
    <location>
        <begin position="82"/>
        <end position="105"/>
    </location>
</feature>
<dbReference type="PANTHER" id="PTHR11552:SF147">
    <property type="entry name" value="CHOLINE DEHYDROGENASE, MITOCHONDRIAL"/>
    <property type="match status" value="1"/>
</dbReference>
<dbReference type="PATRIC" id="fig|401562.3.peg.4844"/>
<dbReference type="EMBL" id="LDPZ01000075">
    <property type="protein sequence ID" value="KTQ84179.1"/>
    <property type="molecule type" value="Genomic_DNA"/>
</dbReference>
<dbReference type="InterPro" id="IPR012132">
    <property type="entry name" value="GMC_OxRdtase"/>
</dbReference>
<evidence type="ECO:0000256" key="4">
    <source>
        <dbReference type="ARBA" id="ARBA00022827"/>
    </source>
</evidence>
<gene>
    <name evidence="9" type="ORF">NS226_21930</name>
</gene>
<feature type="binding site" evidence="5">
    <location>
        <position position="447"/>
    </location>
    <ligand>
        <name>substrate</name>
    </ligand>
</feature>
<dbReference type="RefSeq" id="WP_058636763.1">
    <property type="nucleotide sequence ID" value="NZ_LDPZ01000075.1"/>
</dbReference>
<dbReference type="InterPro" id="IPR036188">
    <property type="entry name" value="FAD/NAD-bd_sf"/>
</dbReference>
<dbReference type="Gene3D" id="3.30.560.10">
    <property type="entry name" value="Glucose Oxidase, domain 3"/>
    <property type="match status" value="1"/>
</dbReference>
<dbReference type="GO" id="GO:0050660">
    <property type="term" value="F:flavin adenine dinucleotide binding"/>
    <property type="evidence" value="ECO:0007669"/>
    <property type="project" value="InterPro"/>
</dbReference>
<dbReference type="SUPFAM" id="SSF54373">
    <property type="entry name" value="FAD-linked reductases, C-terminal domain"/>
    <property type="match status" value="1"/>
</dbReference>
<proteinExistence type="inferred from homology"/>
<dbReference type="Pfam" id="PF05199">
    <property type="entry name" value="GMC_oxred_C"/>
    <property type="match status" value="1"/>
</dbReference>
<dbReference type="OrthoDB" id="9785276at2"/>
<evidence type="ECO:0000313" key="9">
    <source>
        <dbReference type="EMBL" id="KTQ84179.1"/>
    </source>
</evidence>
<sequence length="523" mass="55848">MSETTTYDYIICGAGSAGCVLAHRLSADGASVLLLEAGGPDTSDAIHTPMRILELFTSEYDYAYMTAPQRHANGRSLYWPRGKVLGGSSALNGMIYVRGSRSDYDEWAERLGCEGWDYASVLPYFKKSEDYDRGADAYHGAGGPLHVLSDYTPHPLHRAIVDAAVEAGHPYNDDTNGEDPLGVAFTDLTVKDGKRASTAAAFLRPALKHDNLTVVSGARATQIDLDGLRAVGVSYTKDGALYRADAAGEVILCLGTLESPRLLMLSGIGPRAHLEEHGIAVALDLPGVGQNLHDHNLVPVIYEAAKPIPDTTDMGLTPLHAHLFAKTDDSLPGPDMQPLFFNLPYYTPEMEQPTANAFTLCAAGVRPTSRGEIRLTSADPQAPLHLDPNVLATDYDVDTLVTSIKQMRAIAAQPALSEWSGREIYPGPDKVSDADLADYVRSAVTSYHHQCGTCKMGTDALAVVDPELRVRGVAGLRVVDASIFPKVMAGNTNAPTIMVAEKAADLILAARSGVRPANAPSVA</sequence>